<evidence type="ECO:0000313" key="3">
    <source>
        <dbReference type="Proteomes" id="UP000254134"/>
    </source>
</evidence>
<keyword evidence="1" id="KW-0472">Membrane</keyword>
<dbReference type="EMBL" id="QQZY01000001">
    <property type="protein sequence ID" value="RDI75938.1"/>
    <property type="molecule type" value="Genomic_DNA"/>
</dbReference>
<gene>
    <name evidence="2" type="ORF">Gocc_0357</name>
</gene>
<keyword evidence="3" id="KW-1185">Reference proteome</keyword>
<feature type="transmembrane region" description="Helical" evidence="1">
    <location>
        <begin position="322"/>
        <end position="347"/>
    </location>
</feature>
<sequence length="686" mass="74040">MAQPREIPAARAARGELTGPAERSGWSLCALLVIFWGIRLWTGSVVVAWMNVAAVGLTLAGLIACWRVWAAPRGLRTWEQGALVTLLGAGVLLWGYLQIVLQPAYGTDSIAFGQYAAELVLQGRNPYLESMAPSLQHFLVPSIYHTYLLDGTPVDSVSYPALAFLLYIPSLLLGLHMQAAVLSNLVFWVGAFVLLWRLLPRGLGWTAGILMSFITYASFVVGGVTDAMFLPFVFVALWRWDRYGDPDERGLARWIGPVALGLAMAVKQSPWFLLPFLLVGVAHESRRRGGSWLWQPARYLTVAGAVFIATNGPYIAADPVAWVRAVTVPLVSPMVAGGQGLVNLALFEGLGGIMLYYKLAGATALIGALAAFALFYPSLKRAWVPLVALVFFWPARSFASYLVDMAPVALLAATTVRPAPARLPLPARRLRASILAGIGACFLGTVVLALSTAPPLKIAVLDAFSTGQQGSIDGIRVRVTNTSGRPLEPHFTVIKGGYLTTFWYEMPDPGRPRVIPAHQTRTLFLRAPNTDSMPALTGGFVLEAFTRRPDTVSASRLSPPSAEHLVLTPDAVDRPVPAGRRVAITVRLVGRLGNPLRRPGVPVALAQVVYGQHALIPGQASINGLPEGTSPVRELTDRDGAAHFVVRSVQPQRDPVFFQAWVAPRRDAPHGYSNLLSIQFVRGAGA</sequence>
<protein>
    <submittedName>
        <fullName evidence="2">Uncharacterized protein</fullName>
    </submittedName>
</protein>
<feature type="transmembrane region" description="Helical" evidence="1">
    <location>
        <begin position="299"/>
        <end position="316"/>
    </location>
</feature>
<organism evidence="2 3">
    <name type="scientific">Gaiella occulta</name>
    <dbReference type="NCBI Taxonomy" id="1002870"/>
    <lineage>
        <taxon>Bacteria</taxon>
        <taxon>Bacillati</taxon>
        <taxon>Actinomycetota</taxon>
        <taxon>Thermoleophilia</taxon>
        <taxon>Gaiellales</taxon>
        <taxon>Gaiellaceae</taxon>
        <taxon>Gaiella</taxon>
    </lineage>
</organism>
<feature type="transmembrane region" description="Helical" evidence="1">
    <location>
        <begin position="48"/>
        <end position="69"/>
    </location>
</feature>
<name>A0A7M2Z0I5_9ACTN</name>
<proteinExistence type="predicted"/>
<evidence type="ECO:0000313" key="2">
    <source>
        <dbReference type="EMBL" id="RDI75938.1"/>
    </source>
</evidence>
<reference evidence="3" key="2">
    <citation type="journal article" date="2019" name="MicrobiologyOpen">
        <title>High-quality draft genome sequence of Gaiella occulta isolated from a 150 meter deep mineral water borehole and comparison with the genome sequences of other deep-branching lineages of the phylum Actinobacteria.</title>
        <authorList>
            <person name="Severino R."/>
            <person name="Froufe H.J.C."/>
            <person name="Barroso C."/>
            <person name="Albuquerque L."/>
            <person name="Lobo-da-Cunha A."/>
            <person name="da Costa M.S."/>
            <person name="Egas C."/>
        </authorList>
    </citation>
    <scope>NUCLEOTIDE SEQUENCE [LARGE SCALE GENOMIC DNA]</scope>
    <source>
        <strain evidence="3">F2-233</strain>
    </source>
</reference>
<keyword evidence="1" id="KW-1133">Transmembrane helix</keyword>
<feature type="transmembrane region" description="Helical" evidence="1">
    <location>
        <begin position="175"/>
        <end position="196"/>
    </location>
</feature>
<dbReference type="AlphaFoldDB" id="A0A7M2Z0I5"/>
<comment type="caution">
    <text evidence="2">The sequence shown here is derived from an EMBL/GenBank/DDBJ whole genome shotgun (WGS) entry which is preliminary data.</text>
</comment>
<reference evidence="2 3" key="1">
    <citation type="submission" date="2018-07" db="EMBL/GenBank/DDBJ databases">
        <title>High-quality-draft genome sequence of Gaiella occulta.</title>
        <authorList>
            <person name="Severino R."/>
            <person name="Froufe H.J.C."/>
            <person name="Rainey F.A."/>
            <person name="Barroso C."/>
            <person name="Albuquerque L."/>
            <person name="Lobo-Da-Cunha A."/>
            <person name="Da Costa M.S."/>
            <person name="Egas C."/>
        </authorList>
    </citation>
    <scope>NUCLEOTIDE SEQUENCE [LARGE SCALE GENOMIC DNA]</scope>
    <source>
        <strain evidence="2 3">F2-233</strain>
    </source>
</reference>
<keyword evidence="1" id="KW-0812">Transmembrane</keyword>
<accession>A0A7M2Z0I5</accession>
<feature type="transmembrane region" description="Helical" evidence="1">
    <location>
        <begin position="430"/>
        <end position="450"/>
    </location>
</feature>
<feature type="transmembrane region" description="Helical" evidence="1">
    <location>
        <begin position="208"/>
        <end position="234"/>
    </location>
</feature>
<feature type="transmembrane region" description="Helical" evidence="1">
    <location>
        <begin position="398"/>
        <end position="418"/>
    </location>
</feature>
<evidence type="ECO:0000256" key="1">
    <source>
        <dbReference type="SAM" id="Phobius"/>
    </source>
</evidence>
<feature type="transmembrane region" description="Helical" evidence="1">
    <location>
        <begin position="359"/>
        <end position="378"/>
    </location>
</feature>
<feature type="transmembrane region" description="Helical" evidence="1">
    <location>
        <begin position="81"/>
        <end position="99"/>
    </location>
</feature>
<feature type="transmembrane region" description="Helical" evidence="1">
    <location>
        <begin position="24"/>
        <end position="42"/>
    </location>
</feature>
<dbReference type="Proteomes" id="UP000254134">
    <property type="component" value="Unassembled WGS sequence"/>
</dbReference>